<evidence type="ECO:0000256" key="8">
    <source>
        <dbReference type="SAM" id="MobiDB-lite"/>
    </source>
</evidence>
<dbReference type="InterPro" id="IPR007599">
    <property type="entry name" value="DER1"/>
</dbReference>
<dbReference type="AlphaFoldDB" id="C1C304"/>
<comment type="function">
    <text evidence="7">May be involved in the degradation of misfolded endoplasmic reticulum (ER) luminal proteins.</text>
</comment>
<keyword evidence="4 7" id="KW-0256">Endoplasmic reticulum</keyword>
<comment type="similarity">
    <text evidence="2 7">Belongs to the derlin family.</text>
</comment>
<keyword evidence="5 7" id="KW-1133">Transmembrane helix</keyword>
<name>C1C304_CALCM</name>
<dbReference type="SUPFAM" id="SSF144091">
    <property type="entry name" value="Rhomboid-like"/>
    <property type="match status" value="1"/>
</dbReference>
<dbReference type="PANTHER" id="PTHR11009">
    <property type="entry name" value="DER1-LIKE PROTEIN, DERLIN"/>
    <property type="match status" value="1"/>
</dbReference>
<dbReference type="Pfam" id="PF04511">
    <property type="entry name" value="DER1"/>
    <property type="match status" value="1"/>
</dbReference>
<sequence length="247" mass="28546">MSLPALARQMYLEIPPVTRAYMTAFVITTLSVHLDLVSPLRLYFNPLLVLRKGQAWRCLTSFLYFGNFGFNFIFSLHFTHRYCRALEEGSFRGKTTEFVILFLFGNIFMLTFAFFFNNLIFLGQAFTIMIVYIWSRRNPHFRISILGLITLQAPYQPFVLLAIFFLTGHSIAVDLLGIFAGHVYFFLEDILPHRPGGIRLLKPPRFLKAIFDPSDDNPDYNPPPEERPGGFDWGNNNNNNDNNEQAQ</sequence>
<organism evidence="9">
    <name type="scientific">Caligus clemensi</name>
    <name type="common">Sea louse</name>
    <dbReference type="NCBI Taxonomy" id="344056"/>
    <lineage>
        <taxon>Eukaryota</taxon>
        <taxon>Metazoa</taxon>
        <taxon>Ecdysozoa</taxon>
        <taxon>Arthropoda</taxon>
        <taxon>Crustacea</taxon>
        <taxon>Multicrustacea</taxon>
        <taxon>Hexanauplia</taxon>
        <taxon>Copepoda</taxon>
        <taxon>Siphonostomatoida</taxon>
        <taxon>Caligidae</taxon>
        <taxon>Caligus</taxon>
    </lineage>
</organism>
<dbReference type="InterPro" id="IPR035952">
    <property type="entry name" value="Rhomboid-like_sf"/>
</dbReference>
<protein>
    <recommendedName>
        <fullName evidence="7">Derlin</fullName>
    </recommendedName>
</protein>
<dbReference type="EMBL" id="BT081233">
    <property type="protein sequence ID" value="ACO15657.1"/>
    <property type="molecule type" value="mRNA"/>
</dbReference>
<feature type="transmembrane region" description="Helical" evidence="7">
    <location>
        <begin position="20"/>
        <end position="44"/>
    </location>
</feature>
<evidence type="ECO:0000256" key="7">
    <source>
        <dbReference type="RuleBase" id="RU363059"/>
    </source>
</evidence>
<keyword evidence="6 7" id="KW-0472">Membrane</keyword>
<accession>C1C304</accession>
<feature type="region of interest" description="Disordered" evidence="8">
    <location>
        <begin position="212"/>
        <end position="247"/>
    </location>
</feature>
<dbReference type="GO" id="GO:0036503">
    <property type="term" value="P:ERAD pathway"/>
    <property type="evidence" value="ECO:0007669"/>
    <property type="project" value="UniProtKB-ARBA"/>
</dbReference>
<feature type="compositionally biased region" description="Low complexity" evidence="8">
    <location>
        <begin position="235"/>
        <end position="247"/>
    </location>
</feature>
<dbReference type="GO" id="GO:0005789">
    <property type="term" value="C:endoplasmic reticulum membrane"/>
    <property type="evidence" value="ECO:0007669"/>
    <property type="project" value="UniProtKB-SubCell"/>
</dbReference>
<evidence type="ECO:0000256" key="5">
    <source>
        <dbReference type="ARBA" id="ARBA00022989"/>
    </source>
</evidence>
<evidence type="ECO:0000313" key="9">
    <source>
        <dbReference type="EMBL" id="ACO15657.1"/>
    </source>
</evidence>
<keyword evidence="3 7" id="KW-0812">Transmembrane</keyword>
<dbReference type="FunFam" id="1.20.1540.10:FF:000016">
    <property type="entry name" value="Derlin"/>
    <property type="match status" value="1"/>
</dbReference>
<evidence type="ECO:0000256" key="6">
    <source>
        <dbReference type="ARBA" id="ARBA00023136"/>
    </source>
</evidence>
<gene>
    <name evidence="9" type="primary">DERL2</name>
</gene>
<evidence type="ECO:0000256" key="3">
    <source>
        <dbReference type="ARBA" id="ARBA00022692"/>
    </source>
</evidence>
<evidence type="ECO:0000256" key="1">
    <source>
        <dbReference type="ARBA" id="ARBA00004477"/>
    </source>
</evidence>
<feature type="transmembrane region" description="Helical" evidence="7">
    <location>
        <begin position="56"/>
        <end position="78"/>
    </location>
</feature>
<feature type="transmembrane region" description="Helical" evidence="7">
    <location>
        <begin position="171"/>
        <end position="191"/>
    </location>
</feature>
<feature type="transmembrane region" description="Helical" evidence="7">
    <location>
        <begin position="143"/>
        <end position="165"/>
    </location>
</feature>
<comment type="subcellular location">
    <subcellularLocation>
        <location evidence="1 7">Endoplasmic reticulum membrane</location>
        <topology evidence="1 7">Multi-pass membrane protein</topology>
    </subcellularLocation>
</comment>
<evidence type="ECO:0000256" key="4">
    <source>
        <dbReference type="ARBA" id="ARBA00022824"/>
    </source>
</evidence>
<proteinExistence type="evidence at transcript level"/>
<feature type="transmembrane region" description="Helical" evidence="7">
    <location>
        <begin position="98"/>
        <end position="131"/>
    </location>
</feature>
<evidence type="ECO:0000256" key="2">
    <source>
        <dbReference type="ARBA" id="ARBA00008917"/>
    </source>
</evidence>
<reference evidence="9" key="1">
    <citation type="submission" date="2009-03" db="EMBL/GenBank/DDBJ databases">
        <title>Caligus clemensi ESTs and full-length cDNAs.</title>
        <authorList>
            <person name="Yasuike M."/>
            <person name="von Schalburg K."/>
            <person name="Cooper G."/>
            <person name="Leong J."/>
            <person name="Jones S.R.M."/>
            <person name="Koop B.F."/>
        </authorList>
    </citation>
    <scope>NUCLEOTIDE SEQUENCE</scope>
    <source>
        <tissue evidence="9">Whole</tissue>
    </source>
</reference>